<feature type="region of interest" description="Disordered" evidence="1">
    <location>
        <begin position="28"/>
        <end position="93"/>
    </location>
</feature>
<evidence type="ECO:0000256" key="2">
    <source>
        <dbReference type="SAM" id="SignalP"/>
    </source>
</evidence>
<dbReference type="RefSeq" id="WP_369209564.1">
    <property type="nucleotide sequence ID" value="NZ_JBFNXQ010000085.1"/>
</dbReference>
<proteinExistence type="predicted"/>
<evidence type="ECO:0000259" key="3">
    <source>
        <dbReference type="Pfam" id="PF24837"/>
    </source>
</evidence>
<dbReference type="Pfam" id="PF24837">
    <property type="entry name" value="AMIN-like"/>
    <property type="match status" value="1"/>
</dbReference>
<dbReference type="PROSITE" id="PS51257">
    <property type="entry name" value="PROKAR_LIPOPROTEIN"/>
    <property type="match status" value="1"/>
</dbReference>
<dbReference type="EMBL" id="JBFNXQ010000085">
    <property type="protein sequence ID" value="MEX5720745.1"/>
    <property type="molecule type" value="Genomic_DNA"/>
</dbReference>
<reference evidence="4 5" key="1">
    <citation type="submission" date="2024-06" db="EMBL/GenBank/DDBJ databases">
        <title>Draft genome sequence of Geodermatophilus badlandi, a novel member of the Geodermatophilaceae isolated from badland sedimentary rocks in the Red desert, Wyoming, USA.</title>
        <authorList>
            <person name="Ben Tekaya S."/>
            <person name="Nouioui I."/>
            <person name="Flores G.M."/>
            <person name="Shaal M.N."/>
            <person name="Bredoire F."/>
            <person name="Basile F."/>
            <person name="Van Diepen L."/>
            <person name="Ward N.L."/>
        </authorList>
    </citation>
    <scope>NUCLEOTIDE SEQUENCE [LARGE SCALE GENOMIC DNA]</scope>
    <source>
        <strain evidence="4 5">WL48A</strain>
    </source>
</reference>
<dbReference type="InterPro" id="IPR056303">
    <property type="entry name" value="AMIN-like"/>
</dbReference>
<dbReference type="Proteomes" id="UP001560045">
    <property type="component" value="Unassembled WGS sequence"/>
</dbReference>
<evidence type="ECO:0000313" key="5">
    <source>
        <dbReference type="Proteomes" id="UP001560045"/>
    </source>
</evidence>
<feature type="signal peptide" evidence="2">
    <location>
        <begin position="1"/>
        <end position="32"/>
    </location>
</feature>
<comment type="caution">
    <text evidence="4">The sequence shown here is derived from an EMBL/GenBank/DDBJ whole genome shotgun (WGS) entry which is preliminary data.</text>
</comment>
<gene>
    <name evidence="4" type="ORF">ABQ292_20500</name>
</gene>
<accession>A0ABV3XJI1</accession>
<feature type="domain" description="AMIN-like" evidence="3">
    <location>
        <begin position="95"/>
        <end position="220"/>
    </location>
</feature>
<keyword evidence="2" id="KW-0732">Signal</keyword>
<feature type="chain" id="PRO_5047419206" description="AMIN-like domain-containing protein" evidence="2">
    <location>
        <begin position="33"/>
        <end position="223"/>
    </location>
</feature>
<protein>
    <recommendedName>
        <fullName evidence="3">AMIN-like domain-containing protein</fullName>
    </recommendedName>
</protein>
<organism evidence="4 5">
    <name type="scientific">Geodermatophilus maliterrae</name>
    <dbReference type="NCBI Taxonomy" id="3162531"/>
    <lineage>
        <taxon>Bacteria</taxon>
        <taxon>Bacillati</taxon>
        <taxon>Actinomycetota</taxon>
        <taxon>Actinomycetes</taxon>
        <taxon>Geodermatophilales</taxon>
        <taxon>Geodermatophilaceae</taxon>
        <taxon>Geodermatophilus</taxon>
    </lineage>
</organism>
<sequence length="223" mass="22136">MTRRVLVPACTLLATTVLLTGCAGQGSGTASASSSASSSSTSSSGSASSAAEESAAATSSAATGPAGDDGGTGAPAFPANTEPDTAEASSDARVTVADIRTGRHDGFDRVVFEVDGTGTPGWDVRYVDAASSQGSGEPVDVAGDAVLQVTVTGAGYPYDTGVEEYAGPDPLPGQGTATVTEVAFDATFEGTTVAFVGTRAQAPFRVYLLEDPSRIVVEVADPD</sequence>
<keyword evidence="5" id="KW-1185">Reference proteome</keyword>
<evidence type="ECO:0000313" key="4">
    <source>
        <dbReference type="EMBL" id="MEX5720745.1"/>
    </source>
</evidence>
<name>A0ABV3XJI1_9ACTN</name>
<evidence type="ECO:0000256" key="1">
    <source>
        <dbReference type="SAM" id="MobiDB-lite"/>
    </source>
</evidence>
<feature type="compositionally biased region" description="Low complexity" evidence="1">
    <location>
        <begin position="28"/>
        <end position="66"/>
    </location>
</feature>